<organism evidence="1 2">
    <name type="scientific">Phytophthora megakarya</name>
    <dbReference type="NCBI Taxonomy" id="4795"/>
    <lineage>
        <taxon>Eukaryota</taxon>
        <taxon>Sar</taxon>
        <taxon>Stramenopiles</taxon>
        <taxon>Oomycota</taxon>
        <taxon>Peronosporomycetes</taxon>
        <taxon>Peronosporales</taxon>
        <taxon>Peronosporaceae</taxon>
        <taxon>Phytophthora</taxon>
    </lineage>
</organism>
<dbReference type="EMBL" id="NBNE01003390">
    <property type="protein sequence ID" value="OWZ07818.1"/>
    <property type="molecule type" value="Genomic_DNA"/>
</dbReference>
<evidence type="ECO:0000313" key="1">
    <source>
        <dbReference type="EMBL" id="OWZ07818.1"/>
    </source>
</evidence>
<dbReference type="STRING" id="4795.A0A225VSD5"/>
<evidence type="ECO:0000313" key="2">
    <source>
        <dbReference type="Proteomes" id="UP000198211"/>
    </source>
</evidence>
<comment type="caution">
    <text evidence="1">The sequence shown here is derived from an EMBL/GenBank/DDBJ whole genome shotgun (WGS) entry which is preliminary data.</text>
</comment>
<dbReference type="AlphaFoldDB" id="A0A225VSD5"/>
<reference evidence="2" key="1">
    <citation type="submission" date="2017-03" db="EMBL/GenBank/DDBJ databases">
        <title>Phytopthora megakarya and P. palmivora, two closely related causual agents of cacao black pod achieved similar genome size and gene model numbers by different mechanisms.</title>
        <authorList>
            <person name="Ali S."/>
            <person name="Shao J."/>
            <person name="Larry D.J."/>
            <person name="Kronmiller B."/>
            <person name="Shen D."/>
            <person name="Strem M.D."/>
            <person name="Melnick R.L."/>
            <person name="Guiltinan M.J."/>
            <person name="Tyler B.M."/>
            <person name="Meinhardt L.W."/>
            <person name="Bailey B.A."/>
        </authorList>
    </citation>
    <scope>NUCLEOTIDE SEQUENCE [LARGE SCALE GENOMIC DNA]</scope>
    <source>
        <strain evidence="2">zdho120</strain>
    </source>
</reference>
<name>A0A225VSD5_9STRA</name>
<proteinExistence type="predicted"/>
<dbReference type="OrthoDB" id="88973at2759"/>
<dbReference type="Proteomes" id="UP000198211">
    <property type="component" value="Unassembled WGS sequence"/>
</dbReference>
<evidence type="ECO:0008006" key="3">
    <source>
        <dbReference type="Google" id="ProtNLM"/>
    </source>
</evidence>
<sequence>MPRVHVRFATGIKYPPFIVFSGCPDGKVWAEVSSKTVGFPQYVHAVQRKAWTDHDHMVTLKVHKMQDIKYDFEKKCHTQVMYIPPYITGLRQPMDVSVMHSSSAELYVAYHIGRPFPATPAERQSMLSKIVERAWDLVEPKTIIDGCKNANRFPIGPRDARGRFCAFPLDPPKDTIASALKK</sequence>
<accession>A0A225VSD5</accession>
<keyword evidence="2" id="KW-1185">Reference proteome</keyword>
<gene>
    <name evidence="1" type="ORF">PHMEG_00019747</name>
</gene>
<protein>
    <recommendedName>
        <fullName evidence="3">DDE-1 domain-containing protein</fullName>
    </recommendedName>
</protein>